<dbReference type="InterPro" id="IPR022346">
    <property type="entry name" value="T2SS_GspH"/>
</dbReference>
<comment type="similarity">
    <text evidence="9">Belongs to the GSP H family.</text>
</comment>
<evidence type="ECO:0000313" key="14">
    <source>
        <dbReference type="Proteomes" id="UP000739411"/>
    </source>
</evidence>
<evidence type="ECO:0000256" key="2">
    <source>
        <dbReference type="ARBA" id="ARBA00021549"/>
    </source>
</evidence>
<dbReference type="Pfam" id="PF07963">
    <property type="entry name" value="N_methyl"/>
    <property type="match status" value="1"/>
</dbReference>
<comment type="caution">
    <text evidence="13">The sequence shown here is derived from an EMBL/GenBank/DDBJ whole genome shotgun (WGS) entry which is preliminary data.</text>
</comment>
<evidence type="ECO:0000256" key="10">
    <source>
        <dbReference type="ARBA" id="ARBA00030775"/>
    </source>
</evidence>
<evidence type="ECO:0000256" key="8">
    <source>
        <dbReference type="ARBA" id="ARBA00023136"/>
    </source>
</evidence>
<dbReference type="SUPFAM" id="SSF54523">
    <property type="entry name" value="Pili subunits"/>
    <property type="match status" value="1"/>
</dbReference>
<feature type="domain" description="General secretion pathway GspH" evidence="12">
    <location>
        <begin position="72"/>
        <end position="162"/>
    </location>
</feature>
<evidence type="ECO:0000313" key="13">
    <source>
        <dbReference type="EMBL" id="MBK7413823.1"/>
    </source>
</evidence>
<name>A0A935MPL8_9RHOO</name>
<keyword evidence="3" id="KW-1003">Cell membrane</keyword>
<keyword evidence="5" id="KW-0997">Cell inner membrane</keyword>
<evidence type="ECO:0000256" key="7">
    <source>
        <dbReference type="ARBA" id="ARBA00022989"/>
    </source>
</evidence>
<dbReference type="Proteomes" id="UP000739411">
    <property type="component" value="Unassembled WGS sequence"/>
</dbReference>
<dbReference type="NCBIfam" id="TIGR02532">
    <property type="entry name" value="IV_pilin_GFxxxE"/>
    <property type="match status" value="1"/>
</dbReference>
<dbReference type="GO" id="GO:0015628">
    <property type="term" value="P:protein secretion by the type II secretion system"/>
    <property type="evidence" value="ECO:0007669"/>
    <property type="project" value="InterPro"/>
</dbReference>
<dbReference type="AlphaFoldDB" id="A0A935MPL8"/>
<evidence type="ECO:0000256" key="1">
    <source>
        <dbReference type="ARBA" id="ARBA00004377"/>
    </source>
</evidence>
<protein>
    <recommendedName>
        <fullName evidence="2">Type II secretion system protein H</fullName>
    </recommendedName>
    <alternativeName>
        <fullName evidence="10">General secretion pathway protein H</fullName>
    </alternativeName>
</protein>
<comment type="subcellular location">
    <subcellularLocation>
        <location evidence="1">Cell inner membrane</location>
        <topology evidence="1">Single-pass membrane protein</topology>
    </subcellularLocation>
</comment>
<keyword evidence="4" id="KW-0488">Methylation</keyword>
<sequence length="215" mass="22959">MKHNFLRENPSRPSSIQSPNSFCRRLAQYSHLQPGFTLIELVVVIGIVGILLGIAIPNFTEMIIEQRVRSGASDLIGDLVLARTEAIKQQRRVILQAAPGGWKDGWIIYVDIDASGSLNGGETPMKTAAKVQGDTLKVCPLTAAANTQIVFRGDGGVANFPLGTESGLLVSDDRGKIWTIGNSGNPGARTREIPISNAGRASVETLNKADGIKCP</sequence>
<dbReference type="EMBL" id="JADJMS010000002">
    <property type="protein sequence ID" value="MBK7413823.1"/>
    <property type="molecule type" value="Genomic_DNA"/>
</dbReference>
<feature type="transmembrane region" description="Helical" evidence="11">
    <location>
        <begin position="36"/>
        <end position="59"/>
    </location>
</feature>
<evidence type="ECO:0000256" key="3">
    <source>
        <dbReference type="ARBA" id="ARBA00022475"/>
    </source>
</evidence>
<keyword evidence="8 11" id="KW-0472">Membrane</keyword>
<evidence type="ECO:0000256" key="11">
    <source>
        <dbReference type="SAM" id="Phobius"/>
    </source>
</evidence>
<evidence type="ECO:0000256" key="9">
    <source>
        <dbReference type="ARBA" id="ARBA00025772"/>
    </source>
</evidence>
<reference evidence="13 14" key="1">
    <citation type="submission" date="2020-10" db="EMBL/GenBank/DDBJ databases">
        <title>Connecting structure to function with the recovery of over 1000 high-quality activated sludge metagenome-assembled genomes encoding full-length rRNA genes using long-read sequencing.</title>
        <authorList>
            <person name="Singleton C.M."/>
            <person name="Petriglieri F."/>
            <person name="Kristensen J.M."/>
            <person name="Kirkegaard R.H."/>
            <person name="Michaelsen T.Y."/>
            <person name="Andersen M.H."/>
            <person name="Karst S.M."/>
            <person name="Dueholm M.S."/>
            <person name="Nielsen P.H."/>
            <person name="Albertsen M."/>
        </authorList>
    </citation>
    <scope>NUCLEOTIDE SEQUENCE [LARGE SCALE GENOMIC DNA]</scope>
    <source>
        <strain evidence="13">EsbW_18-Q3-R4-48_BATAC.463</strain>
    </source>
</reference>
<organism evidence="13 14">
    <name type="scientific">Candidatus Dechloromonas phosphorivorans</name>
    <dbReference type="NCBI Taxonomy" id="2899244"/>
    <lineage>
        <taxon>Bacteria</taxon>
        <taxon>Pseudomonadati</taxon>
        <taxon>Pseudomonadota</taxon>
        <taxon>Betaproteobacteria</taxon>
        <taxon>Rhodocyclales</taxon>
        <taxon>Azonexaceae</taxon>
        <taxon>Dechloromonas</taxon>
    </lineage>
</organism>
<gene>
    <name evidence="13" type="ORF">IPJ38_00450</name>
</gene>
<accession>A0A935MPL8</accession>
<evidence type="ECO:0000256" key="4">
    <source>
        <dbReference type="ARBA" id="ARBA00022481"/>
    </source>
</evidence>
<keyword evidence="7 11" id="KW-1133">Transmembrane helix</keyword>
<evidence type="ECO:0000259" key="12">
    <source>
        <dbReference type="Pfam" id="PF12019"/>
    </source>
</evidence>
<proteinExistence type="inferred from homology"/>
<dbReference type="InterPro" id="IPR012902">
    <property type="entry name" value="N_methyl_site"/>
</dbReference>
<evidence type="ECO:0000256" key="6">
    <source>
        <dbReference type="ARBA" id="ARBA00022692"/>
    </source>
</evidence>
<evidence type="ECO:0000256" key="5">
    <source>
        <dbReference type="ARBA" id="ARBA00022519"/>
    </source>
</evidence>
<dbReference type="GO" id="GO:0015627">
    <property type="term" value="C:type II protein secretion system complex"/>
    <property type="evidence" value="ECO:0007669"/>
    <property type="project" value="InterPro"/>
</dbReference>
<dbReference type="Pfam" id="PF12019">
    <property type="entry name" value="GspH"/>
    <property type="match status" value="1"/>
</dbReference>
<dbReference type="Gene3D" id="3.55.40.10">
    <property type="entry name" value="minor pseudopilin epsh domain"/>
    <property type="match status" value="1"/>
</dbReference>
<dbReference type="GO" id="GO:0005886">
    <property type="term" value="C:plasma membrane"/>
    <property type="evidence" value="ECO:0007669"/>
    <property type="project" value="UniProtKB-SubCell"/>
</dbReference>
<keyword evidence="6 11" id="KW-0812">Transmembrane</keyword>
<dbReference type="InterPro" id="IPR045584">
    <property type="entry name" value="Pilin-like"/>
</dbReference>